<evidence type="ECO:0000313" key="2">
    <source>
        <dbReference type="EMBL" id="KLK87870.1"/>
    </source>
</evidence>
<evidence type="ECO:0000259" key="1">
    <source>
        <dbReference type="PROSITE" id="PS50983"/>
    </source>
</evidence>
<dbReference type="EMBL" id="JXOJ01000004">
    <property type="protein sequence ID" value="KLK87870.1"/>
    <property type="molecule type" value="Genomic_DNA"/>
</dbReference>
<dbReference type="AlphaFoldDB" id="A0A0H1QY86"/>
<keyword evidence="3" id="KW-1185">Reference proteome</keyword>
<dbReference type="PANTHER" id="PTHR30535:SF34">
    <property type="entry name" value="MOLYBDATE-BINDING PROTEIN MOLA"/>
    <property type="match status" value="1"/>
</dbReference>
<protein>
    <submittedName>
        <fullName evidence="2">ABC transporter substrate-binding protein</fullName>
    </submittedName>
</protein>
<accession>A0A0H1QY86</accession>
<comment type="caution">
    <text evidence="2">The sequence shown here is derived from an EMBL/GenBank/DDBJ whole genome shotgun (WGS) entry which is preliminary data.</text>
</comment>
<evidence type="ECO:0000313" key="3">
    <source>
        <dbReference type="Proteomes" id="UP000035301"/>
    </source>
</evidence>
<name>A0A0H1QY86_9EURY</name>
<dbReference type="PATRIC" id="fig|1550566.3.peg.2069"/>
<dbReference type="InterPro" id="IPR002491">
    <property type="entry name" value="ABC_transptr_periplasmic_BD"/>
</dbReference>
<dbReference type="PROSITE" id="PS50983">
    <property type="entry name" value="FE_B12_PBP"/>
    <property type="match status" value="1"/>
</dbReference>
<dbReference type="InterPro" id="IPR050902">
    <property type="entry name" value="ABC_Transporter_SBP"/>
</dbReference>
<organism evidence="2 3">
    <name type="scientific">Methanoculleus sediminis</name>
    <dbReference type="NCBI Taxonomy" id="1550566"/>
    <lineage>
        <taxon>Archaea</taxon>
        <taxon>Methanobacteriati</taxon>
        <taxon>Methanobacteriota</taxon>
        <taxon>Stenosarchaea group</taxon>
        <taxon>Methanomicrobia</taxon>
        <taxon>Methanomicrobiales</taxon>
        <taxon>Methanomicrobiaceae</taxon>
        <taxon>Methanoculleus</taxon>
    </lineage>
</organism>
<dbReference type="Proteomes" id="UP000035301">
    <property type="component" value="Unassembled WGS sequence"/>
</dbReference>
<reference evidence="2 3" key="1">
    <citation type="journal article" date="2015" name="Int. J. Syst. Evol. Microbiol.">
        <title>Methanoculleus sediminis sp. nov., a methanogen from sediments near a submarine mud volcano.</title>
        <authorList>
            <person name="Chen S.C."/>
            <person name="Chen M.F."/>
            <person name="Lai M.C."/>
            <person name="Weng C.Y."/>
            <person name="Wu S.Y."/>
            <person name="Lin S."/>
            <person name="Yang T.F."/>
            <person name="Chen P.C."/>
        </authorList>
    </citation>
    <scope>NUCLEOTIDE SEQUENCE [LARGE SCALE GENOMIC DNA]</scope>
    <source>
        <strain evidence="2 3">S3Fa</strain>
    </source>
</reference>
<sequence>MRGRTVEIPATIDRVVCIDDGFVEGIMYRFGMQDRVVGLGGEWIKDYNYTFEAKSGGTYEYQNGMNPVRYLVPDLADLPVLVTSGTAINYETLASLEPDVVFLRAGAWAFSAGSDESLEKTIQTIDSLGIPLVVLVGPPYQERPTVDHVGEEIRLVGEVFARQEDSDALASYLEGEIAVIRERTKDIPDSEKPRMMQFGLSPRARQGGGAGMAWGGDTIESYFIEEIANAKNAYEGTGAFVVVSTEQVLALDPDVVVLPTAQGYHPAEELYTAPYYQNLQELSAVRNHRVYALPWTPYNWAKRLEYPIEAMVIAKAAYPDRFADINVGEWTLDFYQQVYGVDEATAKELRSVQWMDWMVEETF</sequence>
<gene>
    <name evidence="2" type="ORF">SZ63_09515</name>
</gene>
<dbReference type="PANTHER" id="PTHR30535">
    <property type="entry name" value="VITAMIN B12-BINDING PROTEIN"/>
    <property type="match status" value="1"/>
</dbReference>
<dbReference type="Gene3D" id="3.40.50.1980">
    <property type="entry name" value="Nitrogenase molybdenum iron protein domain"/>
    <property type="match status" value="2"/>
</dbReference>
<proteinExistence type="predicted"/>
<dbReference type="Pfam" id="PF01497">
    <property type="entry name" value="Peripla_BP_2"/>
    <property type="match status" value="1"/>
</dbReference>
<feature type="domain" description="Fe/B12 periplasmic-binding" evidence="1">
    <location>
        <begin position="14"/>
        <end position="321"/>
    </location>
</feature>
<dbReference type="STRING" id="1550566.SZ63_09515"/>
<dbReference type="SUPFAM" id="SSF53807">
    <property type="entry name" value="Helical backbone' metal receptor"/>
    <property type="match status" value="1"/>
</dbReference>